<dbReference type="GO" id="GO:0005838">
    <property type="term" value="C:proteasome regulatory particle"/>
    <property type="evidence" value="ECO:0007669"/>
    <property type="project" value="TreeGrafter"/>
</dbReference>
<protein>
    <recommendedName>
        <fullName evidence="1">PCI domain-containing protein</fullName>
    </recommendedName>
</protein>
<dbReference type="Gene3D" id="1.25.40.570">
    <property type="match status" value="1"/>
</dbReference>
<organism evidence="3 5">
    <name type="scientific">Adineta steineri</name>
    <dbReference type="NCBI Taxonomy" id="433720"/>
    <lineage>
        <taxon>Eukaryota</taxon>
        <taxon>Metazoa</taxon>
        <taxon>Spiralia</taxon>
        <taxon>Gnathifera</taxon>
        <taxon>Rotifera</taxon>
        <taxon>Eurotatoria</taxon>
        <taxon>Bdelloidea</taxon>
        <taxon>Adinetida</taxon>
        <taxon>Adinetidae</taxon>
        <taxon>Adineta</taxon>
    </lineage>
</organism>
<dbReference type="Proteomes" id="UP000663832">
    <property type="component" value="Unassembled WGS sequence"/>
</dbReference>
<evidence type="ECO:0000259" key="1">
    <source>
        <dbReference type="Pfam" id="PF01399"/>
    </source>
</evidence>
<dbReference type="InterPro" id="IPR000717">
    <property type="entry name" value="PCI_dom"/>
</dbReference>
<reference evidence="3" key="1">
    <citation type="submission" date="2021-02" db="EMBL/GenBank/DDBJ databases">
        <authorList>
            <person name="Nowell W R."/>
        </authorList>
    </citation>
    <scope>NUCLEOTIDE SEQUENCE</scope>
</reference>
<dbReference type="Proteomes" id="UP000663877">
    <property type="component" value="Unassembled WGS sequence"/>
</dbReference>
<gene>
    <name evidence="3" type="ORF">BJG266_LOCUS6573</name>
    <name evidence="2" type="ORF">QVE165_LOCUS2948</name>
</gene>
<evidence type="ECO:0000313" key="2">
    <source>
        <dbReference type="EMBL" id="CAF0777228.1"/>
    </source>
</evidence>
<comment type="caution">
    <text evidence="3">The sequence shown here is derived from an EMBL/GenBank/DDBJ whole genome shotgun (WGS) entry which is preliminary data.</text>
</comment>
<dbReference type="InterPro" id="IPR019585">
    <property type="entry name" value="Rpn7/CSN1"/>
</dbReference>
<dbReference type="Pfam" id="PF01399">
    <property type="entry name" value="PCI"/>
    <property type="match status" value="1"/>
</dbReference>
<name>A0A813UQH4_9BILA</name>
<feature type="domain" description="PCI" evidence="1">
    <location>
        <begin position="57"/>
        <end position="115"/>
    </location>
</feature>
<proteinExistence type="predicted"/>
<dbReference type="OrthoDB" id="1452at2759"/>
<dbReference type="EMBL" id="CAJNOM010000010">
    <property type="protein sequence ID" value="CAF0777228.1"/>
    <property type="molecule type" value="Genomic_DNA"/>
</dbReference>
<dbReference type="AlphaFoldDB" id="A0A813UQH4"/>
<sequence length="116" mass="13515">MKKQQTFCESEICESYLAKAQYSYTIGDRLDQDLIERNLDKVIRGSEILEILHGLPLIKDYLYSLYKYRYADFLRLLHAELLQSYSSLTLKGMAQAFGSSEIFLDKELSRFIARGN</sequence>
<accession>A0A813UQH4</accession>
<evidence type="ECO:0000313" key="4">
    <source>
        <dbReference type="Proteomes" id="UP000663832"/>
    </source>
</evidence>
<dbReference type="PANTHER" id="PTHR14145">
    <property type="entry name" value="26S PROTESOME SUBUNIT 6"/>
    <property type="match status" value="1"/>
</dbReference>
<keyword evidence="4" id="KW-1185">Reference proteome</keyword>
<dbReference type="GO" id="GO:0043161">
    <property type="term" value="P:proteasome-mediated ubiquitin-dependent protein catabolic process"/>
    <property type="evidence" value="ECO:0007669"/>
    <property type="project" value="TreeGrafter"/>
</dbReference>
<dbReference type="PANTHER" id="PTHR14145:SF1">
    <property type="entry name" value="26S PROTEASOME NON-ATPASE REGULATORY SUBUNIT 6"/>
    <property type="match status" value="1"/>
</dbReference>
<evidence type="ECO:0000313" key="3">
    <source>
        <dbReference type="EMBL" id="CAF0826922.1"/>
    </source>
</evidence>
<dbReference type="EMBL" id="CAJNOI010000019">
    <property type="protein sequence ID" value="CAF0826922.1"/>
    <property type="molecule type" value="Genomic_DNA"/>
</dbReference>
<evidence type="ECO:0000313" key="5">
    <source>
        <dbReference type="Proteomes" id="UP000663877"/>
    </source>
</evidence>